<dbReference type="SUPFAM" id="SSF50022">
    <property type="entry name" value="ISP domain"/>
    <property type="match status" value="1"/>
</dbReference>
<name>A0A927GRA7_9BACL</name>
<keyword evidence="9" id="KW-1185">Reference proteome</keyword>
<evidence type="ECO:0000256" key="5">
    <source>
        <dbReference type="ARBA" id="ARBA00034078"/>
    </source>
</evidence>
<dbReference type="Pfam" id="PF00355">
    <property type="entry name" value="Rieske"/>
    <property type="match status" value="1"/>
</dbReference>
<evidence type="ECO:0000256" key="3">
    <source>
        <dbReference type="ARBA" id="ARBA00023004"/>
    </source>
</evidence>
<keyword evidence="3" id="KW-0408">Iron</keyword>
<organism evidence="8 9">
    <name type="scientific">Paenibacillus sabuli</name>
    <dbReference type="NCBI Taxonomy" id="2772509"/>
    <lineage>
        <taxon>Bacteria</taxon>
        <taxon>Bacillati</taxon>
        <taxon>Bacillota</taxon>
        <taxon>Bacilli</taxon>
        <taxon>Bacillales</taxon>
        <taxon>Paenibacillaceae</taxon>
        <taxon>Paenibacillus</taxon>
    </lineage>
</organism>
<dbReference type="GO" id="GO:0046872">
    <property type="term" value="F:metal ion binding"/>
    <property type="evidence" value="ECO:0007669"/>
    <property type="project" value="UniProtKB-KW"/>
</dbReference>
<dbReference type="Proteomes" id="UP000621560">
    <property type="component" value="Unassembled WGS sequence"/>
</dbReference>
<dbReference type="PANTHER" id="PTHR21496:SF0">
    <property type="entry name" value="RIESKE DOMAIN-CONTAINING PROTEIN"/>
    <property type="match status" value="1"/>
</dbReference>
<protein>
    <submittedName>
        <fullName evidence="8">Rieske (2Fe-2S) protein</fullName>
    </submittedName>
</protein>
<evidence type="ECO:0000313" key="8">
    <source>
        <dbReference type="EMBL" id="MBD2845429.1"/>
    </source>
</evidence>
<dbReference type="PROSITE" id="PS51296">
    <property type="entry name" value="RIESKE"/>
    <property type="match status" value="1"/>
</dbReference>
<reference evidence="8" key="1">
    <citation type="submission" date="2020-09" db="EMBL/GenBank/DDBJ databases">
        <title>A novel bacterium of genus Paenibacillus, isolated from South China Sea.</title>
        <authorList>
            <person name="Huang H."/>
            <person name="Mo K."/>
            <person name="Hu Y."/>
        </authorList>
    </citation>
    <scope>NUCLEOTIDE SEQUENCE</scope>
    <source>
        <strain evidence="8">IB182496</strain>
    </source>
</reference>
<comment type="caution">
    <text evidence="8">The sequence shown here is derived from an EMBL/GenBank/DDBJ whole genome shotgun (WGS) entry which is preliminary data.</text>
</comment>
<evidence type="ECO:0000256" key="4">
    <source>
        <dbReference type="ARBA" id="ARBA00023014"/>
    </source>
</evidence>
<evidence type="ECO:0000259" key="7">
    <source>
        <dbReference type="PROSITE" id="PS51296"/>
    </source>
</evidence>
<keyword evidence="1" id="KW-0001">2Fe-2S</keyword>
<keyword evidence="4" id="KW-0411">Iron-sulfur</keyword>
<evidence type="ECO:0000256" key="6">
    <source>
        <dbReference type="ARBA" id="ARBA00038001"/>
    </source>
</evidence>
<dbReference type="GO" id="GO:0051537">
    <property type="term" value="F:2 iron, 2 sulfur cluster binding"/>
    <property type="evidence" value="ECO:0007669"/>
    <property type="project" value="UniProtKB-KW"/>
</dbReference>
<dbReference type="InterPro" id="IPR036922">
    <property type="entry name" value="Rieske_2Fe-2S_sf"/>
</dbReference>
<feature type="domain" description="Rieske" evidence="7">
    <location>
        <begin position="4"/>
        <end position="98"/>
    </location>
</feature>
<dbReference type="EMBL" id="JACXIZ010000015">
    <property type="protein sequence ID" value="MBD2845429.1"/>
    <property type="molecule type" value="Genomic_DNA"/>
</dbReference>
<dbReference type="Gene3D" id="2.102.10.10">
    <property type="entry name" value="Rieske [2Fe-2S] iron-sulphur domain"/>
    <property type="match status" value="1"/>
</dbReference>
<dbReference type="PANTHER" id="PTHR21496">
    <property type="entry name" value="FERREDOXIN-RELATED"/>
    <property type="match status" value="1"/>
</dbReference>
<comment type="similarity">
    <text evidence="6">Belongs to the bacterial ring-hydroxylating dioxygenase ferredoxin component family.</text>
</comment>
<comment type="cofactor">
    <cofactor evidence="5">
        <name>[2Fe-2S] cluster</name>
        <dbReference type="ChEBI" id="CHEBI:190135"/>
    </cofactor>
</comment>
<sequence>MPTGDWIRAGSLDELKQAGAKVVKGGIAVFYHEDQVSAIDNRCPHLGFPLHLGSVCDGMLTCHWHHARFDIRSGGTLDPWADDVPTYEVKVADGEVWVSPGPKRVPDAEKLKQRLREGLEQNIGIVIAKAVVGLVEAKVPADEIFKIGIVFGTSQGSGWGSGLTILTAMRAVLPKLDRTGRILALYHGLVHVARASAGRAPRHLLGALPESSVSMARLQTWYRNCVEVRDTQGAEKVLLTAIAAGASAEQLADMMLIAVTDHLYLDGGHTFDFYNKALEALAALDDEQTAPILASLVPLIGSPTRSEELHHWQAPIDLVAPLREAFAQLDSSAPAASAPALDEQQFVDLLLGDRPLDTIDRITGLLQSGEAPERLAQLLALAAAERIARFHTQNEFGDWIAVLHTFTYAHAVHERLRRTQERLLCRALYDGAMALYHERFLNVPRAPQPRPGGGHSLEPDALLELMDRRQQVDEAAGWVAAYLEDGRDPQALLGTLGLAVLREDADFHTFQLYEAIVAEYAYWEQRTDAFAEQARRTCLIACARYAAAHAPSARELPHTATIASRLYRGERLFEEA</sequence>
<gene>
    <name evidence="8" type="ORF">IDH44_09525</name>
</gene>
<evidence type="ECO:0000313" key="9">
    <source>
        <dbReference type="Proteomes" id="UP000621560"/>
    </source>
</evidence>
<accession>A0A927GRA7</accession>
<dbReference type="GO" id="GO:0004497">
    <property type="term" value="F:monooxygenase activity"/>
    <property type="evidence" value="ECO:0007669"/>
    <property type="project" value="UniProtKB-ARBA"/>
</dbReference>
<evidence type="ECO:0000256" key="2">
    <source>
        <dbReference type="ARBA" id="ARBA00022723"/>
    </source>
</evidence>
<dbReference type="RefSeq" id="WP_190917026.1">
    <property type="nucleotide sequence ID" value="NZ_JACXIZ010000015.1"/>
</dbReference>
<evidence type="ECO:0000256" key="1">
    <source>
        <dbReference type="ARBA" id="ARBA00022714"/>
    </source>
</evidence>
<dbReference type="InterPro" id="IPR017941">
    <property type="entry name" value="Rieske_2Fe-2S"/>
</dbReference>
<dbReference type="AlphaFoldDB" id="A0A927GRA7"/>
<keyword evidence="2" id="KW-0479">Metal-binding</keyword>
<dbReference type="GO" id="GO:0016705">
    <property type="term" value="F:oxidoreductase activity, acting on paired donors, with incorporation or reduction of molecular oxygen"/>
    <property type="evidence" value="ECO:0007669"/>
    <property type="project" value="UniProtKB-ARBA"/>
</dbReference>
<proteinExistence type="inferred from homology"/>